<reference evidence="12" key="3">
    <citation type="submission" date="2025-09" db="UniProtKB">
        <authorList>
            <consortium name="Ensembl"/>
        </authorList>
    </citation>
    <scope>IDENTIFICATION</scope>
</reference>
<dbReference type="InterPro" id="IPR043128">
    <property type="entry name" value="Rev_trsase/Diguanyl_cyclase"/>
</dbReference>
<dbReference type="Pfam" id="PF08284">
    <property type="entry name" value="RVP_2"/>
    <property type="match status" value="1"/>
</dbReference>
<evidence type="ECO:0000313" key="12">
    <source>
        <dbReference type="Ensembl" id="ENSHHUP00000030064.1"/>
    </source>
</evidence>
<evidence type="ECO:0000256" key="3">
    <source>
        <dbReference type="ARBA" id="ARBA00022679"/>
    </source>
</evidence>
<dbReference type="InterPro" id="IPR001584">
    <property type="entry name" value="Integrase_cat-core"/>
</dbReference>
<evidence type="ECO:0000259" key="10">
    <source>
        <dbReference type="PROSITE" id="PS50878"/>
    </source>
</evidence>
<dbReference type="EC" id="3.1.26.4" evidence="2"/>
<comment type="similarity">
    <text evidence="1">Belongs to the beta type-B retroviral polymerase family. HERV class-II K(HML-2) pol subfamily.</text>
</comment>
<dbReference type="GeneTree" id="ENSGT01040000240511"/>
<dbReference type="Gene3D" id="3.30.70.270">
    <property type="match status" value="2"/>
</dbReference>
<dbReference type="InterPro" id="IPR012337">
    <property type="entry name" value="RNaseH-like_sf"/>
</dbReference>
<dbReference type="PROSITE" id="PS50994">
    <property type="entry name" value="INTEGRASE"/>
    <property type="match status" value="1"/>
</dbReference>
<reference evidence="12" key="2">
    <citation type="submission" date="2025-08" db="UniProtKB">
        <authorList>
            <consortium name="Ensembl"/>
        </authorList>
    </citation>
    <scope>IDENTIFICATION</scope>
</reference>
<dbReference type="GO" id="GO:0004523">
    <property type="term" value="F:RNA-DNA hybrid ribonuclease activity"/>
    <property type="evidence" value="ECO:0007669"/>
    <property type="project" value="UniProtKB-EC"/>
</dbReference>
<dbReference type="Gene3D" id="3.30.420.10">
    <property type="entry name" value="Ribonuclease H-like superfamily/Ribonuclease H"/>
    <property type="match status" value="1"/>
</dbReference>
<dbReference type="SUPFAM" id="SSF53098">
    <property type="entry name" value="Ribonuclease H-like"/>
    <property type="match status" value="1"/>
</dbReference>
<dbReference type="CDD" id="cd01647">
    <property type="entry name" value="RT_LTR"/>
    <property type="match status" value="1"/>
</dbReference>
<dbReference type="InterPro" id="IPR043502">
    <property type="entry name" value="DNA/RNA_pol_sf"/>
</dbReference>
<evidence type="ECO:0000259" key="11">
    <source>
        <dbReference type="PROSITE" id="PS50994"/>
    </source>
</evidence>
<dbReference type="InterPro" id="IPR050951">
    <property type="entry name" value="Retrovirus_Pol_polyprotein"/>
</dbReference>
<accession>A0A4W5LWJ4</accession>
<dbReference type="Proteomes" id="UP000314982">
    <property type="component" value="Unassembled WGS sequence"/>
</dbReference>
<reference evidence="13" key="1">
    <citation type="submission" date="2018-06" db="EMBL/GenBank/DDBJ databases">
        <title>Genome assembly of Danube salmon.</title>
        <authorList>
            <person name="Macqueen D.J."/>
            <person name="Gundappa M.K."/>
        </authorList>
    </citation>
    <scope>NUCLEOTIDE SEQUENCE [LARGE SCALE GENOMIC DNA]</scope>
</reference>
<dbReference type="InterPro" id="IPR021109">
    <property type="entry name" value="Peptidase_aspartic_dom_sf"/>
</dbReference>
<proteinExistence type="inferred from homology"/>
<keyword evidence="13" id="KW-1185">Reference proteome</keyword>
<dbReference type="Ensembl" id="ENSHHUT00000031314.1">
    <property type="protein sequence ID" value="ENSHHUP00000030064.1"/>
    <property type="gene ID" value="ENSHHUG00000019149.1"/>
</dbReference>
<dbReference type="InterPro" id="IPR000477">
    <property type="entry name" value="RT_dom"/>
</dbReference>
<feature type="region of interest" description="Disordered" evidence="9">
    <location>
        <begin position="97"/>
        <end position="122"/>
    </location>
</feature>
<dbReference type="Gene3D" id="2.40.70.10">
    <property type="entry name" value="Acid Proteases"/>
    <property type="match status" value="1"/>
</dbReference>
<dbReference type="GO" id="GO:0003676">
    <property type="term" value="F:nucleic acid binding"/>
    <property type="evidence" value="ECO:0007669"/>
    <property type="project" value="InterPro"/>
</dbReference>
<dbReference type="Pfam" id="PF00078">
    <property type="entry name" value="RVT_1"/>
    <property type="match status" value="1"/>
</dbReference>
<feature type="region of interest" description="Disordered" evidence="9">
    <location>
        <begin position="48"/>
        <end position="74"/>
    </location>
</feature>
<dbReference type="Pfam" id="PF17921">
    <property type="entry name" value="Integrase_H2C2"/>
    <property type="match status" value="1"/>
</dbReference>
<keyword evidence="7" id="KW-0511">Multifunctional enzyme</keyword>
<evidence type="ECO:0000256" key="4">
    <source>
        <dbReference type="ARBA" id="ARBA00022695"/>
    </source>
</evidence>
<evidence type="ECO:0000256" key="5">
    <source>
        <dbReference type="ARBA" id="ARBA00022722"/>
    </source>
</evidence>
<organism evidence="12 13">
    <name type="scientific">Hucho hucho</name>
    <name type="common">huchen</name>
    <dbReference type="NCBI Taxonomy" id="62062"/>
    <lineage>
        <taxon>Eukaryota</taxon>
        <taxon>Metazoa</taxon>
        <taxon>Chordata</taxon>
        <taxon>Craniata</taxon>
        <taxon>Vertebrata</taxon>
        <taxon>Euteleostomi</taxon>
        <taxon>Actinopterygii</taxon>
        <taxon>Neopterygii</taxon>
        <taxon>Teleostei</taxon>
        <taxon>Protacanthopterygii</taxon>
        <taxon>Salmoniformes</taxon>
        <taxon>Salmonidae</taxon>
        <taxon>Salmoninae</taxon>
        <taxon>Hucho</taxon>
    </lineage>
</organism>
<evidence type="ECO:0000256" key="7">
    <source>
        <dbReference type="ARBA" id="ARBA00023268"/>
    </source>
</evidence>
<dbReference type="InterPro" id="IPR041577">
    <property type="entry name" value="RT_RNaseH_2"/>
</dbReference>
<keyword evidence="6" id="KW-0378">Hydrolase</keyword>
<protein>
    <recommendedName>
        <fullName evidence="8">Gypsy retrotransposon integrase-like protein 1</fullName>
        <ecNumber evidence="2">3.1.26.4</ecNumber>
    </recommendedName>
</protein>
<evidence type="ECO:0000256" key="8">
    <source>
        <dbReference type="ARBA" id="ARBA00039658"/>
    </source>
</evidence>
<dbReference type="CDD" id="cd00303">
    <property type="entry name" value="retropepsin_like"/>
    <property type="match status" value="1"/>
</dbReference>
<keyword evidence="5" id="KW-0540">Nuclease</keyword>
<feature type="domain" description="Integrase catalytic" evidence="11">
    <location>
        <begin position="857"/>
        <end position="928"/>
    </location>
</feature>
<dbReference type="Gene3D" id="1.10.340.70">
    <property type="match status" value="1"/>
</dbReference>
<dbReference type="PROSITE" id="PS50878">
    <property type="entry name" value="RT_POL"/>
    <property type="match status" value="1"/>
</dbReference>
<dbReference type="PANTHER" id="PTHR37984:SF5">
    <property type="entry name" value="PROTEIN NYNRIN-LIKE"/>
    <property type="match status" value="1"/>
</dbReference>
<dbReference type="Gene3D" id="3.10.20.370">
    <property type="match status" value="1"/>
</dbReference>
<dbReference type="InterPro" id="IPR036397">
    <property type="entry name" value="RNaseH_sf"/>
</dbReference>
<keyword evidence="3" id="KW-0808">Transferase</keyword>
<dbReference type="FunFam" id="3.10.20.370:FF:000003">
    <property type="entry name" value="Transposon Tf2-6 polyprotein"/>
    <property type="match status" value="1"/>
</dbReference>
<keyword evidence="4" id="KW-0548">Nucleotidyltransferase</keyword>
<keyword evidence="6" id="KW-0255">Endonuclease</keyword>
<evidence type="ECO:0000256" key="9">
    <source>
        <dbReference type="SAM" id="MobiDB-lite"/>
    </source>
</evidence>
<dbReference type="InterPro" id="IPR041588">
    <property type="entry name" value="Integrase_H2C2"/>
</dbReference>
<dbReference type="FunFam" id="3.30.70.270:FF:000020">
    <property type="entry name" value="Transposon Tf2-6 polyprotein-like Protein"/>
    <property type="match status" value="1"/>
</dbReference>
<evidence type="ECO:0000256" key="2">
    <source>
        <dbReference type="ARBA" id="ARBA00012180"/>
    </source>
</evidence>
<evidence type="ECO:0000256" key="1">
    <source>
        <dbReference type="ARBA" id="ARBA00010879"/>
    </source>
</evidence>
<dbReference type="GO" id="GO:0015074">
    <property type="term" value="P:DNA integration"/>
    <property type="evidence" value="ECO:0007669"/>
    <property type="project" value="InterPro"/>
</dbReference>
<dbReference type="PANTHER" id="PTHR37984">
    <property type="entry name" value="PROTEIN CBG26694"/>
    <property type="match status" value="1"/>
</dbReference>
<dbReference type="AlphaFoldDB" id="A0A4W5LWJ4"/>
<feature type="domain" description="Reverse transcriptase" evidence="10">
    <location>
        <begin position="338"/>
        <end position="517"/>
    </location>
</feature>
<evidence type="ECO:0000313" key="13">
    <source>
        <dbReference type="Proteomes" id="UP000314982"/>
    </source>
</evidence>
<evidence type="ECO:0000256" key="6">
    <source>
        <dbReference type="ARBA" id="ARBA00022759"/>
    </source>
</evidence>
<sequence>MERQGPDRSLPLHFARGRRELACRDTTLTFNQLVDLSIRLDNLLATRGRPDRGLSVPSPSTTAPTPMELGGAALRETGGGAVPCTICGHRAHTAGRCWGGSSGSRGSRQGTLASPQVSRHHAHPEPSVAHMFMYIHFPEFSPHSQHKALVDSGAAGNFTDRSFAHSLGIPIVPVDMPFPVHALDSRPLGSGLIREATAPLGMVTQEGHKGRISLFLIDSPAFPVVLGLPWLACHNPTISWQRMALTGWSRECSGRCLGVSVGATTVESPDQVSIVCIPSEYADLALAFCKKKATQLPPHRQGVCAINLLVDTALPRSHVYSLSQEETAAMETYVSESLGQGYIRPSPSPASSSLFFVKKKDGGLRPCIDYRGINQITVRYSYPLPLIASAIESMHGARFFTKLDLRSAYNLVHIREGDEWKTAFSTTSGHYENLVMPYGLMNAPSVFQTFVDNIFRDLHGHGVVVYIDDILIYSATRAEHVSLVRKVFGRLLEHDLYVKAEKCLFFQQSVSFLGYRISTSGVEMESDCFSAVRNWPTPTTVKVVQRFLGFANYYWRFILGFGQVAAPITSLLKGGPVHLQWSAEADRAFGHLKALFTSAPVLAHPDPSLAFIMEVDASEAGIGAVLSQRSGTPPKLRPCAFFSKKLSPAEQNYDVGDRELLAVVKALKAWRHWLEGANHPFLIWTDHRNLKYIRAARRLNPRQARWAMFFTCFVFTLSYRPGSQNAKADALSRMYDTEERPMDHNPILPASYLVAPVVWELDTDIERALRAEPTPIQCPAGRLNIPSAVRDRLIYWAHTSPSSGHPGSGRTVRCLSGKYWWPTLAKDVRVYVSSCSVCAQCKAPRHLPRGKLQPLPVPQRPWSHLSVDFITDLPPSQGNTMILVVVGRFSKSCHLLPLPGLPTALQTSEALFTHVFRHYGVPEDIVSD</sequence>
<feature type="compositionally biased region" description="Low complexity" evidence="9">
    <location>
        <begin position="55"/>
        <end position="66"/>
    </location>
</feature>
<dbReference type="Pfam" id="PF17919">
    <property type="entry name" value="RT_RNaseH_2"/>
    <property type="match status" value="1"/>
</dbReference>
<dbReference type="STRING" id="62062.ENSHHUP00000030064"/>
<dbReference type="SUPFAM" id="SSF56672">
    <property type="entry name" value="DNA/RNA polymerases"/>
    <property type="match status" value="1"/>
</dbReference>
<dbReference type="CDD" id="cd09274">
    <property type="entry name" value="RNase_HI_RT_Ty3"/>
    <property type="match status" value="1"/>
</dbReference>
<dbReference type="Gene3D" id="3.10.10.10">
    <property type="entry name" value="HIV Type 1 Reverse Transcriptase, subunit A, domain 1"/>
    <property type="match status" value="1"/>
</dbReference>
<name>A0A4W5LWJ4_9TELE</name>
<dbReference type="GO" id="GO:0016779">
    <property type="term" value="F:nucleotidyltransferase activity"/>
    <property type="evidence" value="ECO:0007669"/>
    <property type="project" value="UniProtKB-KW"/>
</dbReference>